<reference evidence="1" key="1">
    <citation type="submission" date="2020-05" db="EMBL/GenBank/DDBJ databases">
        <authorList>
            <person name="Chiriac C."/>
            <person name="Salcher M."/>
            <person name="Ghai R."/>
            <person name="Kavagutti S V."/>
        </authorList>
    </citation>
    <scope>NUCLEOTIDE SEQUENCE</scope>
</reference>
<name>A0A6J7F4F3_9ZZZZ</name>
<dbReference type="EMBL" id="CAFBLX010000084">
    <property type="protein sequence ID" value="CAB4887059.1"/>
    <property type="molecule type" value="Genomic_DNA"/>
</dbReference>
<sequence length="33" mass="3757">MTELMTNLQTWWDCQIMMATGMCGDMCAAMMCC</sequence>
<proteinExistence type="predicted"/>
<protein>
    <submittedName>
        <fullName evidence="1">Unannotated protein</fullName>
    </submittedName>
</protein>
<evidence type="ECO:0000313" key="1">
    <source>
        <dbReference type="EMBL" id="CAB4887059.1"/>
    </source>
</evidence>
<organism evidence="1">
    <name type="scientific">freshwater metagenome</name>
    <dbReference type="NCBI Taxonomy" id="449393"/>
    <lineage>
        <taxon>unclassified sequences</taxon>
        <taxon>metagenomes</taxon>
        <taxon>ecological metagenomes</taxon>
    </lineage>
</organism>
<accession>A0A6J7F4F3</accession>
<dbReference type="AlphaFoldDB" id="A0A6J7F4F3"/>
<gene>
    <name evidence="1" type="ORF">UFOPK3472_01509</name>
</gene>